<protein>
    <recommendedName>
        <fullName evidence="1">IclR-ED domain-containing protein</fullName>
    </recommendedName>
</protein>
<dbReference type="SUPFAM" id="SSF55781">
    <property type="entry name" value="GAF domain-like"/>
    <property type="match status" value="1"/>
</dbReference>
<dbReference type="AlphaFoldDB" id="A0A848IPT2"/>
<dbReference type="Pfam" id="PF01614">
    <property type="entry name" value="IclR_C"/>
    <property type="match status" value="1"/>
</dbReference>
<proteinExistence type="predicted"/>
<dbReference type="PROSITE" id="PS51078">
    <property type="entry name" value="ICLR_ED"/>
    <property type="match status" value="1"/>
</dbReference>
<evidence type="ECO:0000313" key="2">
    <source>
        <dbReference type="EMBL" id="NMM04272.1"/>
    </source>
</evidence>
<evidence type="ECO:0000259" key="1">
    <source>
        <dbReference type="PROSITE" id="PS51078"/>
    </source>
</evidence>
<dbReference type="InterPro" id="IPR029016">
    <property type="entry name" value="GAF-like_dom_sf"/>
</dbReference>
<dbReference type="RefSeq" id="WP_169491029.1">
    <property type="nucleotide sequence ID" value="NZ_JABBGJ010000079.1"/>
</dbReference>
<accession>A0A848IPT2</accession>
<feature type="domain" description="IclR-ED" evidence="1">
    <location>
        <begin position="1"/>
        <end position="77"/>
    </location>
</feature>
<dbReference type="EMBL" id="JABBGJ010000079">
    <property type="protein sequence ID" value="NMM04272.1"/>
    <property type="molecule type" value="Genomic_DNA"/>
</dbReference>
<name>A0A848IPT2_9BURK</name>
<keyword evidence="3" id="KW-1185">Reference proteome</keyword>
<reference evidence="2 3" key="1">
    <citation type="submission" date="2020-04" db="EMBL/GenBank/DDBJ databases">
        <title>Paraburkholderia sp. RP-4-7 isolated from soil.</title>
        <authorList>
            <person name="Dahal R.H."/>
        </authorList>
    </citation>
    <scope>NUCLEOTIDE SEQUENCE [LARGE SCALE GENOMIC DNA]</scope>
    <source>
        <strain evidence="2 3">RP-4-7</strain>
    </source>
</reference>
<evidence type="ECO:0000313" key="3">
    <source>
        <dbReference type="Proteomes" id="UP000544134"/>
    </source>
</evidence>
<sequence>MSINLSVGTRLPAWATATGRVLLGALDEFKRRERLARSEVAAHTGTTLTSFDDLINAISDAQRDGGYAFTSRNWKQV</sequence>
<dbReference type="Proteomes" id="UP000544134">
    <property type="component" value="Unassembled WGS sequence"/>
</dbReference>
<dbReference type="Gene3D" id="3.30.450.40">
    <property type="match status" value="1"/>
</dbReference>
<organism evidence="2 3">
    <name type="scientific">Paraburkholderia polaris</name>
    <dbReference type="NCBI Taxonomy" id="2728848"/>
    <lineage>
        <taxon>Bacteria</taxon>
        <taxon>Pseudomonadati</taxon>
        <taxon>Pseudomonadota</taxon>
        <taxon>Betaproteobacteria</taxon>
        <taxon>Burkholderiales</taxon>
        <taxon>Burkholderiaceae</taxon>
        <taxon>Paraburkholderia</taxon>
    </lineage>
</organism>
<comment type="caution">
    <text evidence="2">The sequence shown here is derived from an EMBL/GenBank/DDBJ whole genome shotgun (WGS) entry which is preliminary data.</text>
</comment>
<dbReference type="InterPro" id="IPR014757">
    <property type="entry name" value="Tscrpt_reg_IclR_C"/>
</dbReference>
<gene>
    <name evidence="2" type="ORF">HHL24_41280</name>
</gene>